<feature type="domain" description="SGNH hydrolase-type esterase" evidence="2">
    <location>
        <begin position="223"/>
        <end position="429"/>
    </location>
</feature>
<sequence>MTPRSVLSRSLGPVLTAGALVAGLLAAGSPAAAGGAAGHGDRGWVGTWAASPTTVPETGTAVFQDQTLRQIVHVSTGGSAVRVRLSNEFGERPLVIGEARVARGDGEAPERIAPGGDRRLTFGGRTSVTVPPGERILSDPVALQVPALSDLAVSIYLPRRTEGTTIHASAFQQSVVAAGNVTGAAEVEASSVIEQWYFLTGVSVRGPEPGPGRAGARGSIVTLGDSITDGAITAVNADHRWPDHLARRLRAAGLGHLGVLNAGISGNRLLHDAKAPPGSEAEAFAAYFGEAGLRRFRRDVAAQPGVRYVIVLLGINDIGQPGNVAPASEEVSAAQIIDGHRRLIAAAHRRGLRIYGATLTPFEGDTLGFHSPGRERRRQAVNRWIRTSGAYDGVIDFDAAVRDPADPGRLLARFDSGDHLHPNDAGMEALAAAVPLRLFR</sequence>
<name>A0A7W3N362_9ACTN</name>
<keyword evidence="1" id="KW-0732">Signal</keyword>
<dbReference type="SUPFAM" id="SSF52266">
    <property type="entry name" value="SGNH hydrolase"/>
    <property type="match status" value="1"/>
</dbReference>
<evidence type="ECO:0000313" key="4">
    <source>
        <dbReference type="Proteomes" id="UP000539313"/>
    </source>
</evidence>
<accession>A0A7W3N362</accession>
<gene>
    <name evidence="3" type="ORF">HNR21_005613</name>
</gene>
<dbReference type="CDD" id="cd01830">
    <property type="entry name" value="XynE_like"/>
    <property type="match status" value="1"/>
</dbReference>
<feature type="chain" id="PRO_5030673284" evidence="1">
    <location>
        <begin position="34"/>
        <end position="440"/>
    </location>
</feature>
<dbReference type="Pfam" id="PF13472">
    <property type="entry name" value="Lipase_GDSL_2"/>
    <property type="match status" value="1"/>
</dbReference>
<evidence type="ECO:0000256" key="1">
    <source>
        <dbReference type="SAM" id="SignalP"/>
    </source>
</evidence>
<dbReference type="Gene3D" id="3.40.50.1110">
    <property type="entry name" value="SGNH hydrolase"/>
    <property type="match status" value="1"/>
</dbReference>
<evidence type="ECO:0000259" key="2">
    <source>
        <dbReference type="Pfam" id="PF13472"/>
    </source>
</evidence>
<dbReference type="InterPro" id="IPR013830">
    <property type="entry name" value="SGNH_hydro"/>
</dbReference>
<proteinExistence type="predicted"/>
<dbReference type="Proteomes" id="UP000539313">
    <property type="component" value="Unassembled WGS sequence"/>
</dbReference>
<dbReference type="AlphaFoldDB" id="A0A7W3N362"/>
<organism evidence="3 4">
    <name type="scientific">Thermomonospora cellulosilytica</name>
    <dbReference type="NCBI Taxonomy" id="1411118"/>
    <lineage>
        <taxon>Bacteria</taxon>
        <taxon>Bacillati</taxon>
        <taxon>Actinomycetota</taxon>
        <taxon>Actinomycetes</taxon>
        <taxon>Streptosporangiales</taxon>
        <taxon>Thermomonosporaceae</taxon>
        <taxon>Thermomonospora</taxon>
    </lineage>
</organism>
<keyword evidence="4" id="KW-1185">Reference proteome</keyword>
<dbReference type="PANTHER" id="PTHR43784">
    <property type="entry name" value="GDSL-LIKE LIPASE/ACYLHYDROLASE, PUTATIVE (AFU_ORTHOLOGUE AFUA_2G00820)-RELATED"/>
    <property type="match status" value="1"/>
</dbReference>
<comment type="caution">
    <text evidence="3">The sequence shown here is derived from an EMBL/GenBank/DDBJ whole genome shotgun (WGS) entry which is preliminary data.</text>
</comment>
<feature type="signal peptide" evidence="1">
    <location>
        <begin position="1"/>
        <end position="33"/>
    </location>
</feature>
<reference evidence="3 4" key="1">
    <citation type="submission" date="2020-08" db="EMBL/GenBank/DDBJ databases">
        <title>Sequencing the genomes of 1000 actinobacteria strains.</title>
        <authorList>
            <person name="Klenk H.-P."/>
        </authorList>
    </citation>
    <scope>NUCLEOTIDE SEQUENCE [LARGE SCALE GENOMIC DNA]</scope>
    <source>
        <strain evidence="3 4">DSM 45823</strain>
    </source>
</reference>
<protein>
    <submittedName>
        <fullName evidence="3">Lysophospholipase L1-like esterase</fullName>
    </submittedName>
</protein>
<dbReference type="InterPro" id="IPR053140">
    <property type="entry name" value="GDSL_Rv0518-like"/>
</dbReference>
<dbReference type="RefSeq" id="WP_182707539.1">
    <property type="nucleotide sequence ID" value="NZ_JACJII010000001.1"/>
</dbReference>
<dbReference type="InterPro" id="IPR036514">
    <property type="entry name" value="SGNH_hydro_sf"/>
</dbReference>
<evidence type="ECO:0000313" key="3">
    <source>
        <dbReference type="EMBL" id="MBA9006731.1"/>
    </source>
</evidence>
<dbReference type="PANTHER" id="PTHR43784:SF2">
    <property type="entry name" value="GDSL-LIKE LIPASE_ACYLHYDROLASE, PUTATIVE (AFU_ORTHOLOGUE AFUA_2G00820)-RELATED"/>
    <property type="match status" value="1"/>
</dbReference>
<dbReference type="EMBL" id="JACJII010000001">
    <property type="protein sequence ID" value="MBA9006731.1"/>
    <property type="molecule type" value="Genomic_DNA"/>
</dbReference>